<dbReference type="eggNOG" id="COG0455">
    <property type="taxonomic scope" value="Bacteria"/>
</dbReference>
<name>H9ULY9_SPIAZ</name>
<dbReference type="Pfam" id="PF01656">
    <property type="entry name" value="CbiA"/>
    <property type="match status" value="1"/>
</dbReference>
<dbReference type="GO" id="GO:0009898">
    <property type="term" value="C:cytoplasmic side of plasma membrane"/>
    <property type="evidence" value="ECO:0007669"/>
    <property type="project" value="TreeGrafter"/>
</dbReference>
<dbReference type="Proteomes" id="UP000007383">
    <property type="component" value="Chromosome"/>
</dbReference>
<reference evidence="5" key="1">
    <citation type="journal article" date="2013" name="Stand. Genomic Sci.">
        <title>Complete genome sequence of the halophilic bacterium Spirochaeta africana type strain (Z-7692(T)) from the alkaline Lake Magadi in the East African Rift.</title>
        <authorList>
            <person name="Liolos K."/>
            <person name="Abt B."/>
            <person name="Scheuner C."/>
            <person name="Teshima H."/>
            <person name="Held B."/>
            <person name="Lapidus A."/>
            <person name="Nolan M."/>
            <person name="Lucas S."/>
            <person name="Deshpande S."/>
            <person name="Cheng J.F."/>
            <person name="Tapia R."/>
            <person name="Goodwin L.A."/>
            <person name="Pitluck S."/>
            <person name="Pagani I."/>
            <person name="Ivanova N."/>
            <person name="Mavromatis K."/>
            <person name="Mikhailova N."/>
            <person name="Huntemann M."/>
            <person name="Pati A."/>
            <person name="Chen A."/>
            <person name="Palaniappan K."/>
            <person name="Land M."/>
            <person name="Rohde M."/>
            <person name="Tindall B.J."/>
            <person name="Detter J.C."/>
            <person name="Goker M."/>
            <person name="Bristow J."/>
            <person name="Eisen J.A."/>
            <person name="Markowitz V."/>
            <person name="Hugenholtz P."/>
            <person name="Woyke T."/>
            <person name="Klenk H.P."/>
            <person name="Kyrpides N.C."/>
        </authorList>
    </citation>
    <scope>NUCLEOTIDE SEQUENCE</scope>
    <source>
        <strain evidence="5">ATCC 700263 / DSM 8902 / Z-7692</strain>
    </source>
</reference>
<dbReference type="InterPro" id="IPR050625">
    <property type="entry name" value="ParA/MinD_ATPase"/>
</dbReference>
<dbReference type="EMBL" id="CP003282">
    <property type="protein sequence ID" value="AFG38532.1"/>
    <property type="molecule type" value="Genomic_DNA"/>
</dbReference>
<dbReference type="AlphaFoldDB" id="H9ULY9"/>
<evidence type="ECO:0000256" key="1">
    <source>
        <dbReference type="ARBA" id="ARBA00022741"/>
    </source>
</evidence>
<keyword evidence="5" id="KW-1185">Reference proteome</keyword>
<keyword evidence="1" id="KW-0547">Nucleotide-binding</keyword>
<dbReference type="SUPFAM" id="SSF52540">
    <property type="entry name" value="P-loop containing nucleoside triphosphate hydrolases"/>
    <property type="match status" value="1"/>
</dbReference>
<dbReference type="GO" id="GO:0051782">
    <property type="term" value="P:negative regulation of cell division"/>
    <property type="evidence" value="ECO:0007669"/>
    <property type="project" value="TreeGrafter"/>
</dbReference>
<dbReference type="STRING" id="889378.Spiaf_2501"/>
<evidence type="ECO:0000259" key="3">
    <source>
        <dbReference type="Pfam" id="PF01656"/>
    </source>
</evidence>
<dbReference type="GO" id="GO:0016887">
    <property type="term" value="F:ATP hydrolysis activity"/>
    <property type="evidence" value="ECO:0007669"/>
    <property type="project" value="TreeGrafter"/>
</dbReference>
<dbReference type="OrthoDB" id="366530at2"/>
<dbReference type="GO" id="GO:0005829">
    <property type="term" value="C:cytosol"/>
    <property type="evidence" value="ECO:0007669"/>
    <property type="project" value="TreeGrafter"/>
</dbReference>
<dbReference type="PATRIC" id="fig|889378.3.peg.2478"/>
<dbReference type="Gene3D" id="3.40.50.300">
    <property type="entry name" value="P-loop containing nucleotide triphosphate hydrolases"/>
    <property type="match status" value="1"/>
</dbReference>
<dbReference type="GO" id="GO:0005524">
    <property type="term" value="F:ATP binding"/>
    <property type="evidence" value="ECO:0007669"/>
    <property type="project" value="UniProtKB-KW"/>
</dbReference>
<dbReference type="InterPro" id="IPR027417">
    <property type="entry name" value="P-loop_NTPase"/>
</dbReference>
<dbReference type="PANTHER" id="PTHR43384">
    <property type="entry name" value="SEPTUM SITE-DETERMINING PROTEIN MIND HOMOLOG, CHLOROPLASTIC-RELATED"/>
    <property type="match status" value="1"/>
</dbReference>
<feature type="domain" description="CobQ/CobB/MinD/ParA nucleotide binding" evidence="3">
    <location>
        <begin position="11"/>
        <end position="208"/>
    </location>
</feature>
<dbReference type="HOGENOM" id="CLU_512765_0_0_12"/>
<dbReference type="RefSeq" id="WP_014456514.1">
    <property type="nucleotide sequence ID" value="NC_017098.1"/>
</dbReference>
<dbReference type="InterPro" id="IPR002586">
    <property type="entry name" value="CobQ/CobB/MinD/ParA_Nub-bd_dom"/>
</dbReference>
<evidence type="ECO:0000256" key="2">
    <source>
        <dbReference type="ARBA" id="ARBA00022840"/>
    </source>
</evidence>
<dbReference type="PANTHER" id="PTHR43384:SF6">
    <property type="entry name" value="SEPTUM SITE-DETERMINING PROTEIN MIND HOMOLOG, CHLOROPLASTIC"/>
    <property type="match status" value="1"/>
</dbReference>
<keyword evidence="2" id="KW-0067">ATP-binding</keyword>
<sequence length="531" mass="59913">MVHQALRTRTIGIASGKGGVGKTTTAANLGVYFSRRGIPTAILDLDPLSDLGTLFDLEDPESASGPAAEIRTRLAPRLDLLFPKAALNVSDKSRTVRRFLEAKGDKLMQVYRVILIDLPAGGGDEENLSLLPYIGHLVVVTNPEPTAHVSAGSYLQMIMEREPDREVFLWHNKFSLERAGEFNPRDVVGNYHRNTPREAWLTDRFRQQLHDAAFVPADPSLNLLHAENPNPLGIVYHSARQSVLHILDGWLDAEACPLRRTEQTLPKPLIRLIHGYLSRRPDCVEQPDGLQQLSEYIDGITAARHSLAEQPQIQAALQQLFHDLHSHPVWNNGIRALQLLSEAADETERLFSHSDGRTRKLLDNTIIKLMYAVAIQPELPRLCRNSAGMLLFQFAAAKLFNVEKVRNLILSLVPHRSQAHGRQIRNRRLQIQRIVEQDEPYRKKYLKLLRTSYPLFTRQIDTVHKTFELGPLLFRDEDGHIHRKAYVTLLSQLIHDILYSGMGIVVGFSYRAASDAFAAGAEILLERTTRT</sequence>
<accession>H9ULY9</accession>
<evidence type="ECO:0000313" key="4">
    <source>
        <dbReference type="EMBL" id="AFG38532.1"/>
    </source>
</evidence>
<protein>
    <submittedName>
        <fullName evidence="4">CobQ/CobB/MinD/ParA nucleotide binding domain-containing protein</fullName>
    </submittedName>
</protein>
<organism evidence="4 5">
    <name type="scientific">Spirochaeta africana (strain ATCC 700263 / DSM 8902 / Z-7692)</name>
    <dbReference type="NCBI Taxonomy" id="889378"/>
    <lineage>
        <taxon>Bacteria</taxon>
        <taxon>Pseudomonadati</taxon>
        <taxon>Spirochaetota</taxon>
        <taxon>Spirochaetia</taxon>
        <taxon>Spirochaetales</taxon>
        <taxon>Spirochaetaceae</taxon>
        <taxon>Spirochaeta</taxon>
    </lineage>
</organism>
<proteinExistence type="predicted"/>
<evidence type="ECO:0000313" key="5">
    <source>
        <dbReference type="Proteomes" id="UP000007383"/>
    </source>
</evidence>
<gene>
    <name evidence="4" type="ordered locus">Spiaf_2501</name>
</gene>
<dbReference type="KEGG" id="sfc:Spiaf_2501"/>